<dbReference type="InterPro" id="IPR005492">
    <property type="entry name" value="EPTP"/>
</dbReference>
<dbReference type="PROSITE" id="PS50912">
    <property type="entry name" value="EAR"/>
    <property type="match status" value="3"/>
</dbReference>
<dbReference type="InterPro" id="IPR051295">
    <property type="entry name" value="LGI_related"/>
</dbReference>
<evidence type="ECO:0000256" key="3">
    <source>
        <dbReference type="ARBA" id="ARBA00023180"/>
    </source>
</evidence>
<dbReference type="AlphaFoldDB" id="A0A3Q0FLH3"/>
<dbReference type="Pfam" id="PF03736">
    <property type="entry name" value="EPTP"/>
    <property type="match status" value="2"/>
</dbReference>
<keyword evidence="1" id="KW-0732">Signal</keyword>
<dbReference type="InterPro" id="IPR009039">
    <property type="entry name" value="EAR"/>
</dbReference>
<keyword evidence="3" id="KW-0325">Glycoprotein</keyword>
<dbReference type="GO" id="GO:0022011">
    <property type="term" value="P:myelination in peripheral nervous system"/>
    <property type="evidence" value="ECO:0007669"/>
    <property type="project" value="TreeGrafter"/>
</dbReference>
<proteinExistence type="predicted"/>
<dbReference type="GO" id="GO:0005615">
    <property type="term" value="C:extracellular space"/>
    <property type="evidence" value="ECO:0007669"/>
    <property type="project" value="TreeGrafter"/>
</dbReference>
<dbReference type="PANTHER" id="PTHR24367">
    <property type="entry name" value="LEUCINE-RICH REPEAT-CONTAINING PROTEIN"/>
    <property type="match status" value="1"/>
</dbReference>
<gene>
    <name evidence="5" type="primary">LOC112548089</name>
</gene>
<dbReference type="RefSeq" id="XP_025048164.1">
    <property type="nucleotide sequence ID" value="XM_025192379.1"/>
</dbReference>
<dbReference type="InParanoid" id="A0A3Q0FLH3"/>
<reference evidence="5" key="1">
    <citation type="submission" date="2025-08" db="UniProtKB">
        <authorList>
            <consortium name="RefSeq"/>
        </authorList>
    </citation>
    <scope>IDENTIFICATION</scope>
</reference>
<dbReference type="STRING" id="38654.A0A3Q0FLH3"/>
<dbReference type="GO" id="GO:0042551">
    <property type="term" value="P:neuron maturation"/>
    <property type="evidence" value="ECO:0007669"/>
    <property type="project" value="TreeGrafter"/>
</dbReference>
<evidence type="ECO:0000313" key="4">
    <source>
        <dbReference type="Proteomes" id="UP000189705"/>
    </source>
</evidence>
<dbReference type="KEGG" id="asn:112548089"/>
<organism evidence="4 5">
    <name type="scientific">Alligator sinensis</name>
    <name type="common">Chinese alligator</name>
    <dbReference type="NCBI Taxonomy" id="38654"/>
    <lineage>
        <taxon>Eukaryota</taxon>
        <taxon>Metazoa</taxon>
        <taxon>Chordata</taxon>
        <taxon>Craniata</taxon>
        <taxon>Vertebrata</taxon>
        <taxon>Euteleostomi</taxon>
        <taxon>Archelosauria</taxon>
        <taxon>Archosauria</taxon>
        <taxon>Crocodylia</taxon>
        <taxon>Alligatoridae</taxon>
        <taxon>Alligatorinae</taxon>
        <taxon>Alligator</taxon>
    </lineage>
</organism>
<dbReference type="GeneID" id="112548089"/>
<evidence type="ECO:0000313" key="5">
    <source>
        <dbReference type="RefSeq" id="XP_025048164.1"/>
    </source>
</evidence>
<keyword evidence="4" id="KW-1185">Reference proteome</keyword>
<protein>
    <submittedName>
        <fullName evidence="5">Leucine-rich glioma-inactivated protein 1-like</fullName>
    </submittedName>
</protein>
<keyword evidence="2" id="KW-0677">Repeat</keyword>
<name>A0A3Q0FLH3_ALLSI</name>
<dbReference type="Proteomes" id="UP000189705">
    <property type="component" value="Unplaced"/>
</dbReference>
<sequence>MRIGSDSGPTHLPPTAPLQPTRSLVHFEIPELGEGSFMEARGLQLLLLTRGVVGLIADDAFEGAEVGECHAPPARARLPLRRLRPPDFDCLVPELVPFQALPFQALSVEPVRFRGETLVAVAQPFAGLCGLLHWDQLAGAFRTYATINATSPVACKPLVLGRPPPPAPCTLCACQVLRWEGSLFREVQAVPARGSLLFQPLVLGGRLYALLGSDVAYSRLYRFDPSAGQFVPGQELAPPAPRALAPVPVGPHHFVLISSFTGNSQIYRHVLVDLSA</sequence>
<evidence type="ECO:0000256" key="1">
    <source>
        <dbReference type="ARBA" id="ARBA00022729"/>
    </source>
</evidence>
<dbReference type="PANTHER" id="PTHR24367:SF268">
    <property type="entry name" value="LEUCINE-RICH REPEAT LGI FAMILY MEMBER 4"/>
    <property type="match status" value="1"/>
</dbReference>
<evidence type="ECO:0000256" key="2">
    <source>
        <dbReference type="ARBA" id="ARBA00022737"/>
    </source>
</evidence>
<accession>A0A3Q0FLH3</accession>